<dbReference type="STRING" id="1262450.S3CE63"/>
<dbReference type="GO" id="GO:0016787">
    <property type="term" value="F:hydrolase activity"/>
    <property type="evidence" value="ECO:0007669"/>
    <property type="project" value="UniProtKB-KW"/>
</dbReference>
<keyword evidence="2 3" id="KW-0378">Hydrolase</keyword>
<evidence type="ECO:0000256" key="1">
    <source>
        <dbReference type="ARBA" id="ARBA00005964"/>
    </source>
</evidence>
<evidence type="ECO:0000313" key="5">
    <source>
        <dbReference type="EMBL" id="EPE10351.1"/>
    </source>
</evidence>
<dbReference type="InterPro" id="IPR029058">
    <property type="entry name" value="AB_hydrolase_fold"/>
</dbReference>
<dbReference type="HOGENOM" id="CLU_006586_14_1_1"/>
<feature type="domain" description="Carboxylesterase type B" evidence="4">
    <location>
        <begin position="25"/>
        <end position="492"/>
    </location>
</feature>
<dbReference type="ESTHER" id="ophp1-s3ce63">
    <property type="family name" value="Fungal_carboxylesterase_lipase"/>
</dbReference>
<dbReference type="PANTHER" id="PTHR43142:SF6">
    <property type="entry name" value="PUTATIVE (AFU_ORTHOLOGUE AFUA_7G01710)-RELATED"/>
    <property type="match status" value="1"/>
</dbReference>
<evidence type="ECO:0000256" key="3">
    <source>
        <dbReference type="RuleBase" id="RU361235"/>
    </source>
</evidence>
<proteinExistence type="inferred from homology"/>
<accession>S3CE63</accession>
<dbReference type="eggNOG" id="KOG1516">
    <property type="taxonomic scope" value="Eukaryota"/>
</dbReference>
<protein>
    <recommendedName>
        <fullName evidence="3">Carboxylic ester hydrolase</fullName>
        <ecNumber evidence="3">3.1.1.-</ecNumber>
    </recommendedName>
</protein>
<dbReference type="Gene3D" id="3.40.50.1820">
    <property type="entry name" value="alpha/beta hydrolase"/>
    <property type="match status" value="1"/>
</dbReference>
<keyword evidence="6" id="KW-1185">Reference proteome</keyword>
<dbReference type="OrthoDB" id="6846267at2759"/>
<dbReference type="PANTHER" id="PTHR43142">
    <property type="entry name" value="CARBOXYLIC ESTER HYDROLASE"/>
    <property type="match status" value="1"/>
</dbReference>
<dbReference type="SUPFAM" id="SSF53474">
    <property type="entry name" value="alpha/beta-Hydrolases"/>
    <property type="match status" value="1"/>
</dbReference>
<dbReference type="Proteomes" id="UP000016923">
    <property type="component" value="Unassembled WGS sequence"/>
</dbReference>
<organism evidence="5 6">
    <name type="scientific">Ophiostoma piceae (strain UAMH 11346)</name>
    <name type="common">Sap stain fungus</name>
    <dbReference type="NCBI Taxonomy" id="1262450"/>
    <lineage>
        <taxon>Eukaryota</taxon>
        <taxon>Fungi</taxon>
        <taxon>Dikarya</taxon>
        <taxon>Ascomycota</taxon>
        <taxon>Pezizomycotina</taxon>
        <taxon>Sordariomycetes</taxon>
        <taxon>Sordariomycetidae</taxon>
        <taxon>Ophiostomatales</taxon>
        <taxon>Ophiostomataceae</taxon>
        <taxon>Ophiostoma</taxon>
    </lineage>
</organism>
<dbReference type="EMBL" id="KE148146">
    <property type="protein sequence ID" value="EPE10351.1"/>
    <property type="molecule type" value="Genomic_DNA"/>
</dbReference>
<evidence type="ECO:0000259" key="4">
    <source>
        <dbReference type="Pfam" id="PF00135"/>
    </source>
</evidence>
<dbReference type="InterPro" id="IPR019826">
    <property type="entry name" value="Carboxylesterase_B_AS"/>
</dbReference>
<dbReference type="AlphaFoldDB" id="S3CE63"/>
<dbReference type="OMA" id="IPGRWHE"/>
<dbReference type="Pfam" id="PF00135">
    <property type="entry name" value="COesterase"/>
    <property type="match status" value="1"/>
</dbReference>
<evidence type="ECO:0000256" key="2">
    <source>
        <dbReference type="ARBA" id="ARBA00022801"/>
    </source>
</evidence>
<gene>
    <name evidence="5" type="ORF">F503_05446</name>
</gene>
<comment type="similarity">
    <text evidence="1 3">Belongs to the type-B carboxylesterase/lipase family.</text>
</comment>
<dbReference type="InterPro" id="IPR002018">
    <property type="entry name" value="CarbesteraseB"/>
</dbReference>
<dbReference type="EC" id="3.1.1.-" evidence="3"/>
<evidence type="ECO:0000313" key="6">
    <source>
        <dbReference type="Proteomes" id="UP000016923"/>
    </source>
</evidence>
<reference evidence="5 6" key="1">
    <citation type="journal article" date="2013" name="BMC Genomics">
        <title>The genome and transcriptome of the pine saprophyte Ophiostoma piceae, and a comparison with the bark beetle-associated pine pathogen Grosmannia clavigera.</title>
        <authorList>
            <person name="Haridas S."/>
            <person name="Wang Y."/>
            <person name="Lim L."/>
            <person name="Massoumi Alamouti S."/>
            <person name="Jackman S."/>
            <person name="Docking R."/>
            <person name="Robertson G."/>
            <person name="Birol I."/>
            <person name="Bohlmann J."/>
            <person name="Breuil C."/>
        </authorList>
    </citation>
    <scope>NUCLEOTIDE SEQUENCE [LARGE SCALE GENOMIC DNA]</scope>
    <source>
        <strain evidence="5 6">UAMH 11346</strain>
    </source>
</reference>
<name>S3CE63_OPHP1</name>
<dbReference type="PROSITE" id="PS00122">
    <property type="entry name" value="CARBOXYLESTERASE_B_1"/>
    <property type="match status" value="1"/>
</dbReference>
<dbReference type="VEuPathDB" id="FungiDB:F503_05446"/>
<sequence>MAFSGTPHPDTSRASIVQVGSHLAVKGFINPSTNIANYLGIKFASVPARFRQSKPVPLESFTGELDATDYGPRCPQPADKPKALRQHLYNLNRDSASVPEDEHECLVLNVYTPPNAEELVEQRGKPLPVFVWIHGGGWTIGDGGPDYDGNWQVAESIELGKPFIFVAINYRLGYYGFLTSKELKAEADQNGETWFANPGVYDQRLGLEWVQKYIRLFGGNPDEVTISGESAGAWSVMAHIVSDVPVCQRGLILSMPLLEFRTADVSQDAFDGLVQRTGLSASATPEAKLAAVRTLSNNDMMAALGGKFATPNWDPAFFPDLAPGTPLDSIKSLSSWVKSVIIGSTKHEGVLFGIPYRQWAAKDIHVLLDRILPEPTLRSDVLSAYGFDPNAPLDDTLTRIYKLLTDSMFDPAPSLIGELSSDAQPVAVYRFDQTDTFPDHLYHNTSYHSLDNTFICRLPTVASSVAPPEMQKTADRMSEAVATFVYGSLPWEPFHKGKPMYVFDGSKSGLYSDPPFGEEHAWEKFRHSEQRWAFFKALGSTLIRSGKPQ</sequence>